<evidence type="ECO:0000313" key="4">
    <source>
        <dbReference type="Proteomes" id="UP001139011"/>
    </source>
</evidence>
<reference evidence="3" key="1">
    <citation type="submission" date="2021-09" db="EMBL/GenBank/DDBJ databases">
        <title>Genome analysis of Fictibacillus sp. KIGAM418 isolated from marine sediment.</title>
        <authorList>
            <person name="Seo M.-J."/>
            <person name="Cho E.-S."/>
            <person name="Hwang C.Y."/>
        </authorList>
    </citation>
    <scope>NUCLEOTIDE SEQUENCE</scope>
    <source>
        <strain evidence="3">KIGAM418</strain>
    </source>
</reference>
<dbReference type="AlphaFoldDB" id="A0A9X2BFZ0"/>
<feature type="domain" description="STAS" evidence="2">
    <location>
        <begin position="169"/>
        <end position="280"/>
    </location>
</feature>
<dbReference type="InterPro" id="IPR002645">
    <property type="entry name" value="STAS_dom"/>
</dbReference>
<name>A0A9X2BFZ0_9BACL</name>
<dbReference type="Gene3D" id="3.30.750.24">
    <property type="entry name" value="STAS domain"/>
    <property type="match status" value="1"/>
</dbReference>
<evidence type="ECO:0000313" key="3">
    <source>
        <dbReference type="EMBL" id="MCK6259270.1"/>
    </source>
</evidence>
<keyword evidence="4" id="KW-1185">Reference proteome</keyword>
<accession>A0A9X2BFZ0</accession>
<dbReference type="Pfam" id="PF01740">
    <property type="entry name" value="STAS"/>
    <property type="match status" value="1"/>
</dbReference>
<dbReference type="PROSITE" id="PS50801">
    <property type="entry name" value="STAS"/>
    <property type="match status" value="1"/>
</dbReference>
<dbReference type="InterPro" id="IPR051932">
    <property type="entry name" value="Bact_StressResp_Reg"/>
</dbReference>
<sequence>MNKKKIQLISERIVEQIQKITERSAYLQMQENPESIKKMMDRKLRTITEEESKQLYEQFLFYLGEALVSDYDTSFQKITKWGEKAGEIAVLEDIPLDESLDGLRFFRQAMLHIIDEEAEKVDLSRKEFIQITSIIDTLLDRCIYSYSIAFVRHNRKKMEVAQLALLELSVPVVPLAKGIAVLPIIGEIDTHRSQMIMEQTLTRCTELQVEQLMIDLSGVAIIDTMVAHNLFQVINSLKLLGVKVVLTGIRPEIAQTVVSLGVSFEGVSVCGSLQQAITMVGFERKNEKPASLGNSIF</sequence>
<dbReference type="RefSeq" id="WP_248254456.1">
    <property type="nucleotide sequence ID" value="NZ_JAIWJX010000002.1"/>
</dbReference>
<dbReference type="EMBL" id="JAIWJX010000002">
    <property type="protein sequence ID" value="MCK6259270.1"/>
    <property type="molecule type" value="Genomic_DNA"/>
</dbReference>
<dbReference type="InterPro" id="IPR036513">
    <property type="entry name" value="STAS_dom_sf"/>
</dbReference>
<organism evidence="3 4">
    <name type="scientific">Fictibacillus marinisediminis</name>
    <dbReference type="NCBI Taxonomy" id="2878389"/>
    <lineage>
        <taxon>Bacteria</taxon>
        <taxon>Bacillati</taxon>
        <taxon>Bacillota</taxon>
        <taxon>Bacilli</taxon>
        <taxon>Bacillales</taxon>
        <taxon>Fictibacillaceae</taxon>
        <taxon>Fictibacillus</taxon>
    </lineage>
</organism>
<evidence type="ECO:0000256" key="1">
    <source>
        <dbReference type="ARBA" id="ARBA00022553"/>
    </source>
</evidence>
<evidence type="ECO:0000259" key="2">
    <source>
        <dbReference type="PROSITE" id="PS50801"/>
    </source>
</evidence>
<proteinExistence type="predicted"/>
<dbReference type="PANTHER" id="PTHR33745">
    <property type="entry name" value="RSBT ANTAGONIST PROTEIN RSBS-RELATED"/>
    <property type="match status" value="1"/>
</dbReference>
<dbReference type="SUPFAM" id="SSF52091">
    <property type="entry name" value="SpoIIaa-like"/>
    <property type="match status" value="1"/>
</dbReference>
<dbReference type="PANTHER" id="PTHR33745:SF3">
    <property type="entry name" value="RSBT CO-ANTAGONIST PROTEIN RSBRC"/>
    <property type="match status" value="1"/>
</dbReference>
<protein>
    <submittedName>
        <fullName evidence="3">STAS domain-containing protein</fullName>
    </submittedName>
</protein>
<keyword evidence="1" id="KW-0597">Phosphoprotein</keyword>
<dbReference type="Proteomes" id="UP001139011">
    <property type="component" value="Unassembled WGS sequence"/>
</dbReference>
<dbReference type="CDD" id="cd07041">
    <property type="entry name" value="STAS_RsbR_RsbS_like"/>
    <property type="match status" value="1"/>
</dbReference>
<comment type="caution">
    <text evidence="3">The sequence shown here is derived from an EMBL/GenBank/DDBJ whole genome shotgun (WGS) entry which is preliminary data.</text>
</comment>
<gene>
    <name evidence="3" type="ORF">LCY76_22095</name>
</gene>